<evidence type="ECO:0000256" key="6">
    <source>
        <dbReference type="ARBA" id="ARBA00059383"/>
    </source>
</evidence>
<name>A0A1H2DP84_9BACT</name>
<keyword evidence="9" id="KW-1185">Reference proteome</keyword>
<evidence type="ECO:0000256" key="5">
    <source>
        <dbReference type="ARBA" id="ARBA00023239"/>
    </source>
</evidence>
<dbReference type="RefSeq" id="WP_092229807.1">
    <property type="nucleotide sequence ID" value="NZ_FNLL01000001.1"/>
</dbReference>
<dbReference type="AlphaFoldDB" id="A0A1H2DP84"/>
<dbReference type="GO" id="GO:0008446">
    <property type="term" value="F:GDP-mannose 4,6-dehydratase activity"/>
    <property type="evidence" value="ECO:0007669"/>
    <property type="project" value="UniProtKB-EC"/>
</dbReference>
<protein>
    <recommendedName>
        <fullName evidence="4">GDP-mannose 4,6-dehydratase</fullName>
        <ecNumber evidence="4">4.2.1.47</ecNumber>
    </recommendedName>
</protein>
<dbReference type="Gene3D" id="3.40.50.720">
    <property type="entry name" value="NAD(P)-binding Rossmann-like Domain"/>
    <property type="match status" value="1"/>
</dbReference>
<accession>A0A1H2DP84</accession>
<dbReference type="InterPro" id="IPR036291">
    <property type="entry name" value="NAD(P)-bd_dom_sf"/>
</dbReference>
<comment type="function">
    <text evidence="6">Catalyzes the conversion of GDP-D-mannose to GDP-4-dehydro-6-deoxy-D-mannose.</text>
</comment>
<dbReference type="GO" id="GO:0042351">
    <property type="term" value="P:'de novo' GDP-L-fucose biosynthetic process"/>
    <property type="evidence" value="ECO:0007669"/>
    <property type="project" value="TreeGrafter"/>
</dbReference>
<keyword evidence="5" id="KW-0456">Lyase</keyword>
<dbReference type="PANTHER" id="PTHR43715:SF1">
    <property type="entry name" value="GDP-MANNOSE 4,6 DEHYDRATASE"/>
    <property type="match status" value="1"/>
</dbReference>
<proteinExistence type="inferred from homology"/>
<evidence type="ECO:0000313" key="9">
    <source>
        <dbReference type="Proteomes" id="UP000199608"/>
    </source>
</evidence>
<dbReference type="PANTHER" id="PTHR43715">
    <property type="entry name" value="GDP-MANNOSE 4,6-DEHYDRATASE"/>
    <property type="match status" value="1"/>
</dbReference>
<dbReference type="InterPro" id="IPR006368">
    <property type="entry name" value="GDP_Man_deHydtase"/>
</dbReference>
<evidence type="ECO:0000313" key="8">
    <source>
        <dbReference type="EMBL" id="SDT84659.1"/>
    </source>
</evidence>
<feature type="domain" description="NAD(P)-binding" evidence="7">
    <location>
        <begin position="6"/>
        <end position="311"/>
    </location>
</feature>
<reference evidence="9" key="1">
    <citation type="submission" date="2016-10" db="EMBL/GenBank/DDBJ databases">
        <authorList>
            <person name="Varghese N."/>
            <person name="Submissions S."/>
        </authorList>
    </citation>
    <scope>NUCLEOTIDE SEQUENCE [LARGE SCALE GENOMIC DNA]</scope>
    <source>
        <strain evidence="9">DSM 3384</strain>
    </source>
</reference>
<dbReference type="SUPFAM" id="SSF51735">
    <property type="entry name" value="NAD(P)-binding Rossmann-fold domains"/>
    <property type="match status" value="1"/>
</dbReference>
<dbReference type="EC" id="4.2.1.47" evidence="4"/>
<comment type="similarity">
    <text evidence="3">Belongs to the NAD(P)-dependent epimerase/dehydratase family. GDP-mannose 4,6-dehydratase subfamily.</text>
</comment>
<comment type="cofactor">
    <cofactor evidence="2">
        <name>NADP(+)</name>
        <dbReference type="ChEBI" id="CHEBI:58349"/>
    </cofactor>
</comment>
<dbReference type="Pfam" id="PF16363">
    <property type="entry name" value="GDP_Man_Dehyd"/>
    <property type="match status" value="1"/>
</dbReference>
<dbReference type="FunFam" id="3.40.50.720:FF:000924">
    <property type="entry name" value="GDP-mannose 4,6 dehydratase"/>
    <property type="match status" value="1"/>
</dbReference>
<dbReference type="EMBL" id="FNLL01000001">
    <property type="protein sequence ID" value="SDT84659.1"/>
    <property type="molecule type" value="Genomic_DNA"/>
</dbReference>
<dbReference type="Gene3D" id="3.90.25.10">
    <property type="entry name" value="UDP-galactose 4-epimerase, domain 1"/>
    <property type="match status" value="1"/>
</dbReference>
<dbReference type="Proteomes" id="UP000199608">
    <property type="component" value="Unassembled WGS sequence"/>
</dbReference>
<evidence type="ECO:0000256" key="3">
    <source>
        <dbReference type="ARBA" id="ARBA00009263"/>
    </source>
</evidence>
<evidence type="ECO:0000256" key="4">
    <source>
        <dbReference type="ARBA" id="ARBA00011989"/>
    </source>
</evidence>
<comment type="catalytic activity">
    <reaction evidence="1">
        <text>GDP-alpha-D-mannose = GDP-4-dehydro-alpha-D-rhamnose + H2O</text>
        <dbReference type="Rhea" id="RHEA:23820"/>
        <dbReference type="ChEBI" id="CHEBI:15377"/>
        <dbReference type="ChEBI" id="CHEBI:57527"/>
        <dbReference type="ChEBI" id="CHEBI:57964"/>
        <dbReference type="EC" id="4.2.1.47"/>
    </reaction>
</comment>
<sequence>MKKAVIFGVSGQDGAFLANLLLKKGYRVTGVSRNIHAASFDNLDRLNIRNNIELVSSSLCDFRNVIKVMNEHQPDEVYNLTGQSSVARSFDEPFETFESISMATLNILEVIRILNIPVRLYNAGSGDCFGNIHGRPATEDTPFSPRSPYGIAKAAAYRLTANYREAYNMFACTGILFNHESYLRPEHFVTRKIVKTACRIAGGKSKELLLGNILIERDWGWAPEYVNAMWMMLQQEKPDDYIIATGTTISLKDFIAEVFKRLDLDWRKYVKIDTRLLRPADIQTIRANPGKAEKELSWKAEFHGCDVAEMMVDAELENG</sequence>
<organism evidence="8 9">
    <name type="scientific">Desulfobacula phenolica</name>
    <dbReference type="NCBI Taxonomy" id="90732"/>
    <lineage>
        <taxon>Bacteria</taxon>
        <taxon>Pseudomonadati</taxon>
        <taxon>Thermodesulfobacteriota</taxon>
        <taxon>Desulfobacteria</taxon>
        <taxon>Desulfobacterales</taxon>
        <taxon>Desulfobacteraceae</taxon>
        <taxon>Desulfobacula</taxon>
    </lineage>
</organism>
<dbReference type="CDD" id="cd05260">
    <property type="entry name" value="GDP_MD_SDR_e"/>
    <property type="match status" value="1"/>
</dbReference>
<evidence type="ECO:0000256" key="1">
    <source>
        <dbReference type="ARBA" id="ARBA00000188"/>
    </source>
</evidence>
<dbReference type="InterPro" id="IPR016040">
    <property type="entry name" value="NAD(P)-bd_dom"/>
</dbReference>
<gene>
    <name evidence="8" type="ORF">SAMN04487931_101340</name>
</gene>
<evidence type="ECO:0000256" key="2">
    <source>
        <dbReference type="ARBA" id="ARBA00001937"/>
    </source>
</evidence>
<evidence type="ECO:0000259" key="7">
    <source>
        <dbReference type="Pfam" id="PF16363"/>
    </source>
</evidence>